<comment type="caution">
    <text evidence="1">The sequence shown here is derived from an EMBL/GenBank/DDBJ whole genome shotgun (WGS) entry which is preliminary data.</text>
</comment>
<keyword evidence="2" id="KW-1185">Reference proteome</keyword>
<dbReference type="RefSeq" id="WP_346194782.1">
    <property type="nucleotide sequence ID" value="NZ_JBDJHV010000015.1"/>
</dbReference>
<name>A0ABV0H6U4_9NEIS</name>
<sequence>MNSVASLTGFMQWMKKIATKQSKPLTQRNGALEAICEKKTKQNVQQNQSSD</sequence>
<dbReference type="EMBL" id="JBDQQU010000008">
    <property type="protein sequence ID" value="MEO3954718.1"/>
    <property type="molecule type" value="Genomic_DNA"/>
</dbReference>
<evidence type="ECO:0000313" key="2">
    <source>
        <dbReference type="Proteomes" id="UP001438292"/>
    </source>
</evidence>
<accession>A0ABV0H6U4</accession>
<gene>
    <name evidence="1" type="ORF">ABH309_09660</name>
</gene>
<dbReference type="Proteomes" id="UP001438292">
    <property type="component" value="Unassembled WGS sequence"/>
</dbReference>
<organism evidence="1 2">
    <name type="scientific">Chromobacterium piscinae</name>
    <dbReference type="NCBI Taxonomy" id="686831"/>
    <lineage>
        <taxon>Bacteria</taxon>
        <taxon>Pseudomonadati</taxon>
        <taxon>Pseudomonadota</taxon>
        <taxon>Betaproteobacteria</taxon>
        <taxon>Neisseriales</taxon>
        <taxon>Chromobacteriaceae</taxon>
        <taxon>Chromobacterium</taxon>
    </lineage>
</organism>
<reference evidence="1 2" key="1">
    <citation type="submission" date="2024-05" db="EMBL/GenBank/DDBJ databases">
        <authorList>
            <person name="De Oliveira J.P."/>
            <person name="Noriler S.A."/>
            <person name="De Oliveira A.G."/>
            <person name="Sipoli D.S."/>
        </authorList>
    </citation>
    <scope>NUCLEOTIDE SEQUENCE [LARGE SCALE GENOMIC DNA]</scope>
    <source>
        <strain evidence="1 2">LABIM186</strain>
    </source>
</reference>
<evidence type="ECO:0000313" key="1">
    <source>
        <dbReference type="EMBL" id="MEO3954718.1"/>
    </source>
</evidence>
<protein>
    <submittedName>
        <fullName evidence="1">Uncharacterized protein</fullName>
    </submittedName>
</protein>
<proteinExistence type="predicted"/>